<keyword evidence="3" id="KW-1133">Transmembrane helix</keyword>
<feature type="compositionally biased region" description="Low complexity" evidence="2">
    <location>
        <begin position="29"/>
        <end position="44"/>
    </location>
</feature>
<feature type="region of interest" description="Disordered" evidence="2">
    <location>
        <begin position="25"/>
        <end position="44"/>
    </location>
</feature>
<feature type="region of interest" description="Disordered" evidence="2">
    <location>
        <begin position="54"/>
        <end position="76"/>
    </location>
</feature>
<feature type="coiled-coil region" evidence="1">
    <location>
        <begin position="175"/>
        <end position="205"/>
    </location>
</feature>
<keyword evidence="1" id="KW-0175">Coiled coil</keyword>
<keyword evidence="4" id="KW-1185">Reference proteome</keyword>
<dbReference type="GeneID" id="117359730"/>
<dbReference type="RefSeq" id="XP_033798838.1">
    <property type="nucleotide sequence ID" value="XM_033942947.1"/>
</dbReference>
<feature type="transmembrane region" description="Helical" evidence="3">
    <location>
        <begin position="116"/>
        <end position="134"/>
    </location>
</feature>
<dbReference type="KEGG" id="gsh:117359730"/>
<dbReference type="InParanoid" id="A0A6P8RBN6"/>
<dbReference type="Proteomes" id="UP000515159">
    <property type="component" value="Chromosome 4"/>
</dbReference>
<dbReference type="AlphaFoldDB" id="A0A6P8RBN6"/>
<sequence>MMEKAAPCATERTERTGIMLRKSERIRARNNNANSSSSSSSSSTISISCIRNLGKKQRSGPSISNVPGTNRSSSSSSSISVCVAQKPDHILPHLIFGISQFVAVILSMPMRLKKEMNGTSIVLGMVLFGLWFLSSNARFPLNIRGRGQLLPTQNSALISENCPRDLDTERIYKELGSLLNDIEHLKELRTELKAEIESIKNCIEDFITQTLHIEIEKAQATAIVSEEELAKMLRIAYKILAEDHLQVADYALKSSGM</sequence>
<proteinExistence type="predicted"/>
<organism evidence="4 5">
    <name type="scientific">Geotrypetes seraphini</name>
    <name type="common">Gaboon caecilian</name>
    <name type="synonym">Caecilia seraphini</name>
    <dbReference type="NCBI Taxonomy" id="260995"/>
    <lineage>
        <taxon>Eukaryota</taxon>
        <taxon>Metazoa</taxon>
        <taxon>Chordata</taxon>
        <taxon>Craniata</taxon>
        <taxon>Vertebrata</taxon>
        <taxon>Euteleostomi</taxon>
        <taxon>Amphibia</taxon>
        <taxon>Gymnophiona</taxon>
        <taxon>Geotrypetes</taxon>
    </lineage>
</organism>
<gene>
    <name evidence="5" type="primary">LOC117359730</name>
</gene>
<keyword evidence="3" id="KW-0472">Membrane</keyword>
<keyword evidence="3" id="KW-0812">Transmembrane</keyword>
<reference evidence="5" key="1">
    <citation type="submission" date="2025-08" db="UniProtKB">
        <authorList>
            <consortium name="RefSeq"/>
        </authorList>
    </citation>
    <scope>IDENTIFICATION</scope>
</reference>
<accession>A0A6P8RBN6</accession>
<protein>
    <submittedName>
        <fullName evidence="5">Uncharacterized protein LOC117359730</fullName>
    </submittedName>
</protein>
<evidence type="ECO:0000313" key="5">
    <source>
        <dbReference type="RefSeq" id="XP_033798838.1"/>
    </source>
</evidence>
<name>A0A6P8RBN6_GEOSA</name>
<evidence type="ECO:0000256" key="1">
    <source>
        <dbReference type="SAM" id="Coils"/>
    </source>
</evidence>
<feature type="compositionally biased region" description="Polar residues" evidence="2">
    <location>
        <begin position="59"/>
        <end position="71"/>
    </location>
</feature>
<evidence type="ECO:0000256" key="3">
    <source>
        <dbReference type="SAM" id="Phobius"/>
    </source>
</evidence>
<evidence type="ECO:0000313" key="4">
    <source>
        <dbReference type="Proteomes" id="UP000515159"/>
    </source>
</evidence>
<evidence type="ECO:0000256" key="2">
    <source>
        <dbReference type="SAM" id="MobiDB-lite"/>
    </source>
</evidence>